<organism evidence="2 3">
    <name type="scientific">Dokdonella ginsengisoli</name>
    <dbReference type="NCBI Taxonomy" id="363846"/>
    <lineage>
        <taxon>Bacteria</taxon>
        <taxon>Pseudomonadati</taxon>
        <taxon>Pseudomonadota</taxon>
        <taxon>Gammaproteobacteria</taxon>
        <taxon>Lysobacterales</taxon>
        <taxon>Rhodanobacteraceae</taxon>
        <taxon>Dokdonella</taxon>
    </lineage>
</organism>
<keyword evidence="1" id="KW-1133">Transmembrane helix</keyword>
<comment type="caution">
    <text evidence="2">The sequence shown here is derived from an EMBL/GenBank/DDBJ whole genome shotgun (WGS) entry which is preliminary data.</text>
</comment>
<keyword evidence="1" id="KW-0472">Membrane</keyword>
<evidence type="ECO:0000313" key="3">
    <source>
        <dbReference type="Proteomes" id="UP001595886"/>
    </source>
</evidence>
<dbReference type="EMBL" id="JBHSHD010000003">
    <property type="protein sequence ID" value="MFC4819478.1"/>
    <property type="molecule type" value="Genomic_DNA"/>
</dbReference>
<gene>
    <name evidence="2" type="primary">gspM</name>
    <name evidence="2" type="ORF">ACFO6Q_04040</name>
</gene>
<name>A0ABV9QRV0_9GAMM</name>
<dbReference type="RefSeq" id="WP_380019243.1">
    <property type="nucleotide sequence ID" value="NZ_JBHSHD010000003.1"/>
</dbReference>
<keyword evidence="3" id="KW-1185">Reference proteome</keyword>
<feature type="transmembrane region" description="Helical" evidence="1">
    <location>
        <begin position="12"/>
        <end position="35"/>
    </location>
</feature>
<dbReference type="NCBIfam" id="NF040576">
    <property type="entry name" value="T2SS_GspM_XpsM"/>
    <property type="match status" value="1"/>
</dbReference>
<accession>A0ABV9QRV0</accession>
<proteinExistence type="predicted"/>
<dbReference type="Proteomes" id="UP001595886">
    <property type="component" value="Unassembled WGS sequence"/>
</dbReference>
<protein>
    <submittedName>
        <fullName evidence="2">Type II secretion system protein GspM</fullName>
    </submittedName>
</protein>
<keyword evidence="1" id="KW-0812">Transmembrane</keyword>
<reference evidence="3" key="1">
    <citation type="journal article" date="2019" name="Int. J. Syst. Evol. Microbiol.">
        <title>The Global Catalogue of Microorganisms (GCM) 10K type strain sequencing project: providing services to taxonomists for standard genome sequencing and annotation.</title>
        <authorList>
            <consortium name="The Broad Institute Genomics Platform"/>
            <consortium name="The Broad Institute Genome Sequencing Center for Infectious Disease"/>
            <person name="Wu L."/>
            <person name="Ma J."/>
        </authorList>
    </citation>
    <scope>NUCLEOTIDE SEQUENCE [LARGE SCALE GENOMIC DNA]</scope>
    <source>
        <strain evidence="3">CCUG 30340</strain>
    </source>
</reference>
<dbReference type="InterPro" id="IPR034756">
    <property type="entry name" value="T2SSM_b"/>
</dbReference>
<sequence length="208" mass="23575">MKTSRFQPKDGRFLAIVLLLIVLMLVYLIGVHWWFVAPHLQFRADMRDLREQQLRFRQTTAEKPEIEKRLAEVKDYEQGNQAFLSEADANAASAALIQRLNQSLKDHAKDEKRCQSVGTQNFSGPDDEVYKRVTVQARLKCDLEPLAAILYDLENGKPYLFVDQVMIYKQQTYTPPGAKTVASPLDVRFNLSGYLRQAGAKAAKGGGK</sequence>
<dbReference type="Pfam" id="PF10741">
    <property type="entry name" value="T2SSM_b"/>
    <property type="match status" value="1"/>
</dbReference>
<evidence type="ECO:0000313" key="2">
    <source>
        <dbReference type="EMBL" id="MFC4819478.1"/>
    </source>
</evidence>
<evidence type="ECO:0000256" key="1">
    <source>
        <dbReference type="SAM" id="Phobius"/>
    </source>
</evidence>